<evidence type="ECO:0000259" key="1">
    <source>
        <dbReference type="SMART" id="SM00256"/>
    </source>
</evidence>
<dbReference type="PANTHER" id="PTHR20932">
    <property type="entry name" value="LYSM AND PUTATIVE PEPTIDOGLYCAN-BINDING DOMAIN-CONTAINING PROTEIN"/>
    <property type="match status" value="1"/>
</dbReference>
<reference evidence="2" key="2">
    <citation type="submission" date="2017-07" db="EMBL/GenBank/DDBJ databases">
        <title>WGS assembly of Populus trichocarpa.</title>
        <authorList>
            <person name="Tuskan G."/>
            <person name="Difazio S."/>
            <person name="Jansson S."/>
            <person name="Bohlmann J."/>
            <person name="Grigoriev I."/>
            <person name="Hellsten U."/>
            <person name="Putnam N."/>
            <person name="Ralph S."/>
            <person name="Rombauts S."/>
            <person name="Salamov A."/>
            <person name="Schein J."/>
            <person name="Sterck L."/>
            <person name="Aerts A."/>
            <person name="Bhalerao R."/>
            <person name="Bhalerao R."/>
            <person name="Blaudez D."/>
            <person name="Boerjan W."/>
            <person name="Brun A."/>
            <person name="Brunner A."/>
            <person name="Busov V."/>
            <person name="Campbell M."/>
            <person name="Carlson J."/>
            <person name="Chalot M."/>
            <person name="Chapman J."/>
            <person name="Chen G."/>
            <person name="Cooper D."/>
            <person name="Coutinho P."/>
            <person name="Couturier J."/>
            <person name="Covert S."/>
            <person name="Cronk Q."/>
            <person name="Cunningham R."/>
            <person name="Davis J."/>
            <person name="Degroeve S."/>
            <person name="Dejardin A."/>
            <person name="Depamphilis C."/>
            <person name="Detter J."/>
            <person name="Dirks B."/>
            <person name="Dubchak I."/>
            <person name="Duplessis S."/>
            <person name="Ehlting J."/>
            <person name="Ellis B."/>
            <person name="Gendler K."/>
            <person name="Goodstein D."/>
            <person name="Gribskov M."/>
            <person name="Grimwood J."/>
            <person name="Groover A."/>
            <person name="Gunter L."/>
            <person name="Hamberger B."/>
            <person name="Heinze B."/>
            <person name="Helariutta Y."/>
            <person name="Henrissat B."/>
            <person name="Holligan D."/>
            <person name="Holt R."/>
            <person name="Huang W."/>
            <person name="Islam-Faridi N."/>
            <person name="Jones S."/>
            <person name="Jones-Rhoades M."/>
            <person name="Jorgensen R."/>
            <person name="Joshi C."/>
            <person name="Kangasjarvi J."/>
            <person name="Karlsson J."/>
            <person name="Kelleher C."/>
            <person name="Kirkpatrick R."/>
            <person name="Kirst M."/>
            <person name="Kohler A."/>
            <person name="Kalluri U."/>
            <person name="Larimer F."/>
            <person name="Leebens-Mack J."/>
            <person name="Leple J."/>
            <person name="Locascio P."/>
            <person name="Lou Y."/>
            <person name="Lucas S."/>
            <person name="Martin F."/>
            <person name="Montanini B."/>
            <person name="Napoli C."/>
            <person name="Nelson D."/>
            <person name="Nelson C."/>
            <person name="Nieminen K."/>
            <person name="Nilsson O."/>
            <person name="Pereda V."/>
            <person name="Peter G."/>
            <person name="Philippe R."/>
            <person name="Pilate G."/>
            <person name="Poliakov A."/>
            <person name="Razumovskaya J."/>
            <person name="Richardson P."/>
            <person name="Rinaldi C."/>
            <person name="Ritland K."/>
            <person name="Rouze P."/>
            <person name="Ryaboy D."/>
            <person name="Schmutz J."/>
            <person name="Schrader J."/>
            <person name="Segerman B."/>
            <person name="Shin H."/>
            <person name="Siddiqui A."/>
            <person name="Sterky F."/>
            <person name="Terry A."/>
            <person name="Tsai C."/>
            <person name="Uberbacher E."/>
            <person name="Unneberg P."/>
            <person name="Vahala J."/>
            <person name="Wall K."/>
            <person name="Wessler S."/>
            <person name="Yang G."/>
            <person name="Yin T."/>
            <person name="Douglas C."/>
            <person name="Marra M."/>
            <person name="Sandberg G."/>
            <person name="Van De Peer Y."/>
            <person name="Rokhsar D."/>
        </authorList>
    </citation>
    <scope>NUCLEOTIDE SEQUENCE</scope>
    <source>
        <strain evidence="2">Nisqually-1</strain>
    </source>
</reference>
<feature type="domain" description="F-box" evidence="1">
    <location>
        <begin position="11"/>
        <end position="51"/>
    </location>
</feature>
<sequence length="214" mass="24564">MDSHVSLASFTCRDTLVMILRKLGARDLARASCVCRLWRDMASDDAIVRPAFVEPWKLKEIVGEPVSGSFWRENGIWKFAISHKIARGDSVTSLAKKYSVQVINKVECFLVTGFLVICSFLFVDLGARKWFLLCGNLAKKYAVQKFLTMHSRENRVFILYFGFIHNEHKVSKRSTNHTSPKEQKHETLKCLNCKYTIQILHVTQGSRGHIIQRT</sequence>
<dbReference type="InterPro" id="IPR036047">
    <property type="entry name" value="F-box-like_dom_sf"/>
</dbReference>
<dbReference type="AlphaFoldDB" id="A0A2K1R8P6"/>
<dbReference type="EMBL" id="KZ623361">
    <property type="protein sequence ID" value="PNS23623.1"/>
    <property type="molecule type" value="Genomic_DNA"/>
</dbReference>
<dbReference type="Pfam" id="PF12937">
    <property type="entry name" value="F-box-like"/>
    <property type="match status" value="1"/>
</dbReference>
<dbReference type="InterPro" id="IPR045030">
    <property type="entry name" value="LYSM1-4"/>
</dbReference>
<accession>A0A2K1R8P6</accession>
<dbReference type="InParanoid" id="A0A2K1R8P6"/>
<gene>
    <name evidence="2" type="ORF">POPTR_T048500</name>
</gene>
<organism evidence="2">
    <name type="scientific">Populus trichocarpa</name>
    <name type="common">Western balsam poplar</name>
    <name type="synonym">Populus balsamifera subsp. trichocarpa</name>
    <dbReference type="NCBI Taxonomy" id="3694"/>
    <lineage>
        <taxon>Eukaryota</taxon>
        <taxon>Viridiplantae</taxon>
        <taxon>Streptophyta</taxon>
        <taxon>Embryophyta</taxon>
        <taxon>Tracheophyta</taxon>
        <taxon>Spermatophyta</taxon>
        <taxon>Magnoliopsida</taxon>
        <taxon>eudicotyledons</taxon>
        <taxon>Gunneridae</taxon>
        <taxon>Pentapetalae</taxon>
        <taxon>rosids</taxon>
        <taxon>fabids</taxon>
        <taxon>Malpighiales</taxon>
        <taxon>Salicaceae</taxon>
        <taxon>Saliceae</taxon>
        <taxon>Populus</taxon>
    </lineage>
</organism>
<name>A0A2K1R8P6_POPTR</name>
<dbReference type="Gene3D" id="1.20.1280.50">
    <property type="match status" value="1"/>
</dbReference>
<evidence type="ECO:0000313" key="2">
    <source>
        <dbReference type="EMBL" id="PNS23623.1"/>
    </source>
</evidence>
<dbReference type="SUPFAM" id="SSF81383">
    <property type="entry name" value="F-box domain"/>
    <property type="match status" value="1"/>
</dbReference>
<protein>
    <recommendedName>
        <fullName evidence="1">F-box domain-containing protein</fullName>
    </recommendedName>
</protein>
<reference evidence="2" key="1">
    <citation type="journal article" date="2006" name="Science">
        <title>The genome of black cottonwood, Populus trichocarpa (Torr. &amp; Gray).</title>
        <authorList>
            <person name="Tuskan G.A."/>
            <person name="Difazio S."/>
            <person name="Jansson S."/>
            <person name="Bohlmann J."/>
            <person name="Grigoriev I."/>
            <person name="Hellsten U."/>
            <person name="Putnam N."/>
            <person name="Ralph S."/>
            <person name="Rombauts S."/>
            <person name="Salamov A."/>
            <person name="Schein J."/>
            <person name="Sterck L."/>
            <person name="Aerts A."/>
            <person name="Bhalerao R.R."/>
            <person name="Bhalerao R.P."/>
            <person name="Blaudez D."/>
            <person name="Boerjan W."/>
            <person name="Brun A."/>
            <person name="Brunner A."/>
            <person name="Busov V."/>
            <person name="Campbell M."/>
            <person name="Carlson J."/>
            <person name="Chalot M."/>
            <person name="Chapman J."/>
            <person name="Chen G.L."/>
            <person name="Cooper D."/>
            <person name="Coutinho P.M."/>
            <person name="Couturier J."/>
            <person name="Covert S."/>
            <person name="Cronk Q."/>
            <person name="Cunningham R."/>
            <person name="Davis J."/>
            <person name="Degroeve S."/>
            <person name="Dejardin A."/>
            <person name="Depamphilis C."/>
            <person name="Detter J."/>
            <person name="Dirks B."/>
            <person name="Dubchak I."/>
            <person name="Duplessis S."/>
            <person name="Ehlting J."/>
            <person name="Ellis B."/>
            <person name="Gendler K."/>
            <person name="Goodstein D."/>
            <person name="Gribskov M."/>
            <person name="Grimwood J."/>
            <person name="Groover A."/>
            <person name="Gunter L."/>
            <person name="Hamberger B."/>
            <person name="Heinze B."/>
            <person name="Helariutta Y."/>
            <person name="Henrissat B."/>
            <person name="Holligan D."/>
            <person name="Holt R."/>
            <person name="Huang W."/>
            <person name="Islam-Faridi N."/>
            <person name="Jones S."/>
            <person name="Jones-Rhoades M."/>
            <person name="Jorgensen R."/>
            <person name="Joshi C."/>
            <person name="Kangasjarvi J."/>
            <person name="Karlsson J."/>
            <person name="Kelleher C."/>
            <person name="Kirkpatrick R."/>
            <person name="Kirst M."/>
            <person name="Kohler A."/>
            <person name="Kalluri U."/>
            <person name="Larimer F."/>
            <person name="Leebens-Mack J."/>
            <person name="Leple J.C."/>
            <person name="Locascio P."/>
            <person name="Lou Y."/>
            <person name="Lucas S."/>
            <person name="Martin F."/>
            <person name="Montanini B."/>
            <person name="Napoli C."/>
            <person name="Nelson D.R."/>
            <person name="Nelson C."/>
            <person name="Nieminen K."/>
            <person name="Nilsson O."/>
            <person name="Pereda V."/>
            <person name="Peter G."/>
            <person name="Philippe R."/>
            <person name="Pilate G."/>
            <person name="Poliakov A."/>
            <person name="Razumovskaya J."/>
            <person name="Richardson P."/>
            <person name="Rinaldi C."/>
            <person name="Ritland K."/>
            <person name="Rouze P."/>
            <person name="Ryaboy D."/>
            <person name="Schmutz J."/>
            <person name="Schrader J."/>
            <person name="Segerman B."/>
            <person name="Shin H."/>
            <person name="Siddiqui A."/>
            <person name="Sterky F."/>
            <person name="Terry A."/>
            <person name="Tsai C.J."/>
            <person name="Uberbacher E."/>
            <person name="Unneberg P."/>
            <person name="Vahala J."/>
            <person name="Wall K."/>
            <person name="Wessler S."/>
            <person name="Yang G."/>
            <person name="Yin T."/>
            <person name="Douglas C."/>
            <person name="Marra M."/>
            <person name="Sandberg G."/>
            <person name="Van de Peer Y."/>
            <person name="Rokhsar D."/>
        </authorList>
    </citation>
    <scope>NUCLEOTIDE SEQUENCE [LARGE SCALE GENOMIC DNA]</scope>
    <source>
        <strain evidence="2">Nisqually-1</strain>
    </source>
</reference>
<proteinExistence type="predicted"/>
<dbReference type="InterPro" id="IPR001810">
    <property type="entry name" value="F-box_dom"/>
</dbReference>
<dbReference type="SMART" id="SM00256">
    <property type="entry name" value="FBOX"/>
    <property type="match status" value="1"/>
</dbReference>
<dbReference type="PANTHER" id="PTHR20932:SF8">
    <property type="entry name" value="LD22649P"/>
    <property type="match status" value="1"/>
</dbReference>